<dbReference type="Proteomes" id="UP001172386">
    <property type="component" value="Unassembled WGS sequence"/>
</dbReference>
<gene>
    <name evidence="1" type="ORF">H2198_009447</name>
</gene>
<sequence>MPKRKRDEDSNSRFSEIADYAVRTKASRFKSHFDNGVKSLTTQIKLARAFDRQKMSRRIKQAGSDATKMERLQAELEVLKTLDASTTAQNYLLKQCVRTKRIEESEAFVAVFGKDAAGKLKGVTRVAEGNVLGRLFKSNPVGEVLPRIMKGIREVLDVDGEVGARSGGTVSAKEPEAGVALQEASDEFAGFSDGSDQDAPSVNENEMSGGMDEETLRMYDSRLAASSDSDSEADLNGQNYDRHQYSMSITSDEDDGLDQSNDQDEDVSLPDESNTDDDQNTVRQPRSTSKSLNASSDVPITRTSFLPTLMHGGYYSGSESPSDPDDDPDADFAAAMKPRKNRRGQRERRAIAEKKFGSRAKHLVQENGAEGVHSARQALITRVNVKERDDGWDLRRGAVGDRHSAVRGHGAESGGKGVGRFERRNGARGSRSTGSNADPVNMNARRLGKKESGNENKPLHPSWEAAKKRKMESKSGVGSFAGTKITFD</sequence>
<accession>A0ACC2ZUK8</accession>
<organism evidence="1 2">
    <name type="scientific">Neophaeococcomyces mojaviensis</name>
    <dbReference type="NCBI Taxonomy" id="3383035"/>
    <lineage>
        <taxon>Eukaryota</taxon>
        <taxon>Fungi</taxon>
        <taxon>Dikarya</taxon>
        <taxon>Ascomycota</taxon>
        <taxon>Pezizomycotina</taxon>
        <taxon>Eurotiomycetes</taxon>
        <taxon>Chaetothyriomycetidae</taxon>
        <taxon>Chaetothyriales</taxon>
        <taxon>Chaetothyriales incertae sedis</taxon>
        <taxon>Neophaeococcomyces</taxon>
    </lineage>
</organism>
<proteinExistence type="predicted"/>
<dbReference type="EMBL" id="JAPDRQ010000268">
    <property type="protein sequence ID" value="KAJ9651262.1"/>
    <property type="molecule type" value="Genomic_DNA"/>
</dbReference>
<name>A0ACC2ZUK8_9EURO</name>
<protein>
    <submittedName>
        <fullName evidence="1">Uncharacterized protein</fullName>
    </submittedName>
</protein>
<evidence type="ECO:0000313" key="1">
    <source>
        <dbReference type="EMBL" id="KAJ9651262.1"/>
    </source>
</evidence>
<reference evidence="1" key="1">
    <citation type="submission" date="2022-10" db="EMBL/GenBank/DDBJ databases">
        <title>Culturing micro-colonial fungi from biological soil crusts in the Mojave desert and describing Neophaeococcomyces mojavensis, and introducing the new genera and species Taxawa tesnikishii.</title>
        <authorList>
            <person name="Kurbessoian T."/>
            <person name="Stajich J.E."/>
        </authorList>
    </citation>
    <scope>NUCLEOTIDE SEQUENCE</scope>
    <source>
        <strain evidence="1">JES_112</strain>
    </source>
</reference>
<evidence type="ECO:0000313" key="2">
    <source>
        <dbReference type="Proteomes" id="UP001172386"/>
    </source>
</evidence>
<comment type="caution">
    <text evidence="1">The sequence shown here is derived from an EMBL/GenBank/DDBJ whole genome shotgun (WGS) entry which is preliminary data.</text>
</comment>
<keyword evidence="2" id="KW-1185">Reference proteome</keyword>